<accession>A0AAP7BWU8</accession>
<sequence length="78" mass="8950">MGLQMCNSCLKYKELNNEGVCQDCYLETLKYNLYIATDCCKDGNCNNCPRRGENFSSSTFTCKSNLIKDCHEFLNEII</sequence>
<organism evidence="1 2">
    <name type="scientific">Clostridium perfringens</name>
    <dbReference type="NCBI Taxonomy" id="1502"/>
    <lineage>
        <taxon>Bacteria</taxon>
        <taxon>Bacillati</taxon>
        <taxon>Bacillota</taxon>
        <taxon>Clostridia</taxon>
        <taxon>Eubacteriales</taxon>
        <taxon>Clostridiaceae</taxon>
        <taxon>Clostridium</taxon>
    </lineage>
</organism>
<comment type="caution">
    <text evidence="1">The sequence shown here is derived from an EMBL/GenBank/DDBJ whole genome shotgun (WGS) entry which is preliminary data.</text>
</comment>
<protein>
    <submittedName>
        <fullName evidence="1">Uncharacterized protein</fullName>
    </submittedName>
</protein>
<name>A0AAP7BWU8_CLOPF</name>
<evidence type="ECO:0000313" key="1">
    <source>
        <dbReference type="EMBL" id="NGU31192.1"/>
    </source>
</evidence>
<dbReference type="AlphaFoldDB" id="A0AAP7BWU8"/>
<dbReference type="EMBL" id="JAALLZ010000006">
    <property type="protein sequence ID" value="NGU31192.1"/>
    <property type="molecule type" value="Genomic_DNA"/>
</dbReference>
<dbReference type="RefSeq" id="WP_164801153.1">
    <property type="nucleotide sequence ID" value="NZ_JAALLZ010000006.1"/>
</dbReference>
<gene>
    <name evidence="1" type="ORF">G6Z34_13970</name>
</gene>
<dbReference type="Proteomes" id="UP000481454">
    <property type="component" value="Unassembled WGS sequence"/>
</dbReference>
<proteinExistence type="predicted"/>
<reference evidence="1 2" key="1">
    <citation type="submission" date="2020-02" db="EMBL/GenBank/DDBJ databases">
        <title>Genomic Insights into the Phylogeny and Genetic Plasticity of the Human and Animal Enteric Pathogen Clostridium perfringens.</title>
        <authorList>
            <person name="Feng Y."/>
            <person name="Hu Y."/>
        </authorList>
    </citation>
    <scope>NUCLEOTIDE SEQUENCE [LARGE SCALE GENOMIC DNA]</scope>
    <source>
        <strain evidence="1 2">CP-40</strain>
    </source>
</reference>
<evidence type="ECO:0000313" key="2">
    <source>
        <dbReference type="Proteomes" id="UP000481454"/>
    </source>
</evidence>